<dbReference type="Pfam" id="PF12784">
    <property type="entry name" value="PDDEXK_2"/>
    <property type="match status" value="1"/>
</dbReference>
<dbReference type="Proteomes" id="UP000441455">
    <property type="component" value="Unassembled WGS sequence"/>
</dbReference>
<comment type="caution">
    <text evidence="1">The sequence shown here is derived from an EMBL/GenBank/DDBJ whole genome shotgun (WGS) entry which is preliminary data.</text>
</comment>
<dbReference type="PANTHER" id="PTHR41317:SF1">
    <property type="entry name" value="PD-(D_E)XK NUCLEASE FAMILY TRANSPOSASE"/>
    <property type="match status" value="1"/>
</dbReference>
<name>A0A6N7W3V4_ACIFE</name>
<sequence>MERIKTFDELTIRDNFLFQHVMRNEQLCTHLIEKIVGIKVHSLHYQAFEKTVNLRLDGKSIRLDVYVEDEEGRVYDIEMQCTNSPRNDLAKRSRFYQSLIDGELLDKGKPYEELNPSYVIFICTFDPFHRNLPIYTFTHCCQEDNRVKLKDEETRMFLNSKGSENAADPEIAAFLRYVDGKAAKGKFVESLDQEVHLVKSMDKVRREYMILSDEIRRRQKEAAEEGMRQGMRQGMQQGIQKGRQEERESNIVAMLKEKIPMETISRITHYSLDQIQKLGKLHGIL</sequence>
<reference evidence="1 2" key="1">
    <citation type="submission" date="2019-08" db="EMBL/GenBank/DDBJ databases">
        <title>In-depth cultivation of the pig gut microbiome towards novel bacterial diversity and tailored functional studies.</title>
        <authorList>
            <person name="Wylensek D."/>
            <person name="Hitch T.C.A."/>
            <person name="Clavel T."/>
        </authorList>
    </citation>
    <scope>NUCLEOTIDE SEQUENCE [LARGE SCALE GENOMIC DNA]</scope>
    <source>
        <strain evidence="1 2">WCA-389-WT-5B</strain>
    </source>
</reference>
<dbReference type="PANTHER" id="PTHR41317">
    <property type="entry name" value="PD-(D_E)XK NUCLEASE FAMILY TRANSPOSASE"/>
    <property type="match status" value="1"/>
</dbReference>
<dbReference type="AlphaFoldDB" id="A0A6N7W3V4"/>
<dbReference type="OrthoDB" id="9775482at2"/>
<organism evidence="1 2">
    <name type="scientific">Acidaminococcus fermentans</name>
    <dbReference type="NCBI Taxonomy" id="905"/>
    <lineage>
        <taxon>Bacteria</taxon>
        <taxon>Bacillati</taxon>
        <taxon>Bacillota</taxon>
        <taxon>Negativicutes</taxon>
        <taxon>Acidaminococcales</taxon>
        <taxon>Acidaminococcaceae</taxon>
        <taxon>Acidaminococcus</taxon>
    </lineage>
</organism>
<proteinExistence type="predicted"/>
<dbReference type="NCBIfam" id="TIGR01784">
    <property type="entry name" value="T_den_put_tspse"/>
    <property type="match status" value="1"/>
</dbReference>
<dbReference type="EMBL" id="VULN01000025">
    <property type="protein sequence ID" value="MSS83132.1"/>
    <property type="molecule type" value="Genomic_DNA"/>
</dbReference>
<dbReference type="InterPro" id="IPR010106">
    <property type="entry name" value="RpnA"/>
</dbReference>
<dbReference type="RefSeq" id="WP_154488752.1">
    <property type="nucleotide sequence ID" value="NZ_VULN01000025.1"/>
</dbReference>
<evidence type="ECO:0000313" key="1">
    <source>
        <dbReference type="EMBL" id="MSS83132.1"/>
    </source>
</evidence>
<gene>
    <name evidence="1" type="ORF">FX155_11105</name>
</gene>
<evidence type="ECO:0000313" key="2">
    <source>
        <dbReference type="Proteomes" id="UP000441455"/>
    </source>
</evidence>
<accession>A0A6N7W3V4</accession>
<protein>
    <submittedName>
        <fullName evidence="1">Rpn family recombination-promoting nuclease/putative transposase</fullName>
    </submittedName>
</protein>